<feature type="domain" description="Peptidase C14 caspase" evidence="2">
    <location>
        <begin position="9"/>
        <end position="265"/>
    </location>
</feature>
<proteinExistence type="inferred from homology"/>
<organism evidence="3 4">
    <name type="scientific">Coprinopsis cinerea (strain Okayama-7 / 130 / ATCC MYA-4618 / FGSC 9003)</name>
    <name type="common">Inky cap fungus</name>
    <name type="synonym">Hormographiella aspergillata</name>
    <dbReference type="NCBI Taxonomy" id="240176"/>
    <lineage>
        <taxon>Eukaryota</taxon>
        <taxon>Fungi</taxon>
        <taxon>Dikarya</taxon>
        <taxon>Basidiomycota</taxon>
        <taxon>Agaricomycotina</taxon>
        <taxon>Agaricomycetes</taxon>
        <taxon>Agaricomycetidae</taxon>
        <taxon>Agaricales</taxon>
        <taxon>Agaricineae</taxon>
        <taxon>Psathyrellaceae</taxon>
        <taxon>Coprinopsis</taxon>
    </lineage>
</organism>
<dbReference type="PANTHER" id="PTHR48104:SF30">
    <property type="entry name" value="METACASPASE-1"/>
    <property type="match status" value="1"/>
</dbReference>
<dbReference type="Proteomes" id="UP000001861">
    <property type="component" value="Unassembled WGS sequence"/>
</dbReference>
<dbReference type="AlphaFoldDB" id="A8N617"/>
<evidence type="ECO:0000259" key="2">
    <source>
        <dbReference type="Pfam" id="PF00656"/>
    </source>
</evidence>
<evidence type="ECO:0000313" key="4">
    <source>
        <dbReference type="Proteomes" id="UP000001861"/>
    </source>
</evidence>
<sequence>MTSPASAVFALIIGIDSYKSGSIWNLHYCVDDAERVAHWLYEDLDVPKDHVKVLTDGQACKDDIERAFRDHLVNNTAIQKGDAILVYFSGHGSQVSAPKGWYRGMRKQRTVEVLCTYDFDTRDAQGLGRVAGISDRSLHAMLNELADVKGDNITLILDTCFNPSQTPENIRERSRTRWTPAGKTSSEDLYRGLWPSARADLQNPRFGFLEPSPTKYVVLIACSPGNIAVEGREGGHFTASFLQAASSVPLHRTTYAQLFDCINRTALEEGQKAICLGKHRNRIFFDDIPFVVDGRFLAVALCTKREVRVEAGSVHGVIEGCELALHSHNYRRSRNPSLATVVVVEAHPTWSLAQIKTQDLKIPKSCWARITRWNNEPPFRVKLKASIASIVAIWRLKKELPSYALRTLRGSGVTTQAVEEKGEADISIKVQRRSVVVERHDNMGLNGSHVISLEESDAVKVINDAATFNLHLHSNNPSQPLENVIRVELHDVDGHAVSKVGPNLLNRDSKSIIHYDDRSNMAFNMVIRNFSTLPLWPYVFAMDPDIYTMALIYQPPPDFDDADTDVSYRNNRVRAPPSPLPPGGIVDVVFNWPSHPHTHLLSPHGLPYKFGYLKLLLCSNPIGSLAFFNDSQSPSSRCSKPPPPSPNSSMVSFFERTSILTKKGGHLDGIWDSFLYPVVFAMNSNVELYI</sequence>
<evidence type="ECO:0000313" key="3">
    <source>
        <dbReference type="EMBL" id="EAU91454.1"/>
    </source>
</evidence>
<dbReference type="PANTHER" id="PTHR48104">
    <property type="entry name" value="METACASPASE-4"/>
    <property type="match status" value="1"/>
</dbReference>
<comment type="caution">
    <text evidence="3">The sequence shown here is derived from an EMBL/GenBank/DDBJ whole genome shotgun (WGS) entry which is preliminary data.</text>
</comment>
<dbReference type="EMBL" id="AACS02000003">
    <property type="protein sequence ID" value="EAU91454.1"/>
    <property type="molecule type" value="Genomic_DNA"/>
</dbReference>
<dbReference type="InParanoid" id="A8N617"/>
<dbReference type="OrthoDB" id="3223806at2759"/>
<dbReference type="RefSeq" id="XP_001830307.1">
    <property type="nucleotide sequence ID" value="XM_001830255.1"/>
</dbReference>
<dbReference type="GO" id="GO:0006508">
    <property type="term" value="P:proteolysis"/>
    <property type="evidence" value="ECO:0007669"/>
    <property type="project" value="InterPro"/>
</dbReference>
<dbReference type="InterPro" id="IPR011600">
    <property type="entry name" value="Pept_C14_caspase"/>
</dbReference>
<evidence type="ECO:0000256" key="1">
    <source>
        <dbReference type="ARBA" id="ARBA00009005"/>
    </source>
</evidence>
<protein>
    <recommendedName>
        <fullName evidence="2">Peptidase C14 caspase domain-containing protein</fullName>
    </recommendedName>
</protein>
<keyword evidence="4" id="KW-1185">Reference proteome</keyword>
<dbReference type="GeneID" id="6006746"/>
<dbReference type="KEGG" id="cci:CC1G_01943"/>
<dbReference type="InterPro" id="IPR050452">
    <property type="entry name" value="Metacaspase"/>
</dbReference>
<dbReference type="GO" id="GO:0005737">
    <property type="term" value="C:cytoplasm"/>
    <property type="evidence" value="ECO:0007669"/>
    <property type="project" value="TreeGrafter"/>
</dbReference>
<dbReference type="eggNOG" id="KOG1546">
    <property type="taxonomic scope" value="Eukaryota"/>
</dbReference>
<accession>A8N617</accession>
<dbReference type="VEuPathDB" id="FungiDB:CC1G_01943"/>
<name>A8N617_COPC7</name>
<gene>
    <name evidence="3" type="ORF">CC1G_01943</name>
</gene>
<dbReference type="Gene3D" id="3.40.50.1460">
    <property type="match status" value="1"/>
</dbReference>
<dbReference type="Pfam" id="PF00656">
    <property type="entry name" value="Peptidase_C14"/>
    <property type="match status" value="1"/>
</dbReference>
<dbReference type="OMA" id="RTPFRVH"/>
<comment type="similarity">
    <text evidence="1">Belongs to the peptidase C14B family.</text>
</comment>
<dbReference type="GO" id="GO:0004197">
    <property type="term" value="F:cysteine-type endopeptidase activity"/>
    <property type="evidence" value="ECO:0007669"/>
    <property type="project" value="InterPro"/>
</dbReference>
<reference evidence="3 4" key="1">
    <citation type="journal article" date="2010" name="Proc. Natl. Acad. Sci. U.S.A.">
        <title>Insights into evolution of multicellular fungi from the assembled chromosomes of the mushroom Coprinopsis cinerea (Coprinus cinereus).</title>
        <authorList>
            <person name="Stajich J.E."/>
            <person name="Wilke S.K."/>
            <person name="Ahren D."/>
            <person name="Au C.H."/>
            <person name="Birren B.W."/>
            <person name="Borodovsky M."/>
            <person name="Burns C."/>
            <person name="Canback B."/>
            <person name="Casselton L.A."/>
            <person name="Cheng C.K."/>
            <person name="Deng J."/>
            <person name="Dietrich F.S."/>
            <person name="Fargo D.C."/>
            <person name="Farman M.L."/>
            <person name="Gathman A.C."/>
            <person name="Goldberg J."/>
            <person name="Guigo R."/>
            <person name="Hoegger P.J."/>
            <person name="Hooker J.B."/>
            <person name="Huggins A."/>
            <person name="James T.Y."/>
            <person name="Kamada T."/>
            <person name="Kilaru S."/>
            <person name="Kodira C."/>
            <person name="Kues U."/>
            <person name="Kupfer D."/>
            <person name="Kwan H.S."/>
            <person name="Lomsadze A."/>
            <person name="Li W."/>
            <person name="Lilly W.W."/>
            <person name="Ma L.J."/>
            <person name="Mackey A.J."/>
            <person name="Manning G."/>
            <person name="Martin F."/>
            <person name="Muraguchi H."/>
            <person name="Natvig D.O."/>
            <person name="Palmerini H."/>
            <person name="Ramesh M.A."/>
            <person name="Rehmeyer C.J."/>
            <person name="Roe B.A."/>
            <person name="Shenoy N."/>
            <person name="Stanke M."/>
            <person name="Ter-Hovhannisyan V."/>
            <person name="Tunlid A."/>
            <person name="Velagapudi R."/>
            <person name="Vision T.J."/>
            <person name="Zeng Q."/>
            <person name="Zolan M.E."/>
            <person name="Pukkila P.J."/>
        </authorList>
    </citation>
    <scope>NUCLEOTIDE SEQUENCE [LARGE SCALE GENOMIC DNA]</scope>
    <source>
        <strain evidence="4">Okayama-7 / 130 / ATCC MYA-4618 / FGSC 9003</strain>
    </source>
</reference>